<protein>
    <submittedName>
        <fullName evidence="2">Uncharacterized protein</fullName>
    </submittedName>
</protein>
<organism evidence="2 3">
    <name type="scientific">Streptomyces qinzhouensis</name>
    <dbReference type="NCBI Taxonomy" id="2599401"/>
    <lineage>
        <taxon>Bacteria</taxon>
        <taxon>Bacillati</taxon>
        <taxon>Actinomycetota</taxon>
        <taxon>Actinomycetes</taxon>
        <taxon>Kitasatosporales</taxon>
        <taxon>Streptomycetaceae</taxon>
        <taxon>Streptomyces</taxon>
    </lineage>
</organism>
<evidence type="ECO:0000313" key="3">
    <source>
        <dbReference type="Proteomes" id="UP000320580"/>
    </source>
</evidence>
<reference evidence="2 3" key="1">
    <citation type="submission" date="2019-07" db="EMBL/GenBank/DDBJ databases">
        <authorList>
            <person name="Zhu P."/>
        </authorList>
    </citation>
    <scope>NUCLEOTIDE SEQUENCE [LARGE SCALE GENOMIC DNA]</scope>
    <source>
        <strain evidence="2 3">SSL-25</strain>
    </source>
</reference>
<proteinExistence type="predicted"/>
<dbReference type="EMBL" id="CP042266">
    <property type="protein sequence ID" value="QDY75551.1"/>
    <property type="molecule type" value="Genomic_DNA"/>
</dbReference>
<feature type="region of interest" description="Disordered" evidence="1">
    <location>
        <begin position="87"/>
        <end position="138"/>
    </location>
</feature>
<gene>
    <name evidence="2" type="ORF">FQU76_02410</name>
</gene>
<feature type="compositionally biased region" description="Pro residues" evidence="1">
    <location>
        <begin position="99"/>
        <end position="120"/>
    </location>
</feature>
<accession>A0A5B8J698</accession>
<dbReference type="RefSeq" id="WP_146478862.1">
    <property type="nucleotide sequence ID" value="NZ_CP042266.1"/>
</dbReference>
<sequence length="138" mass="14852">MDEERAKRLVAALRARRVMAHVVEAGVYEFGVRVVVDGAIEALWDVDGAAGLDAELVEDGVLIGFVPHVPGSEEFTEEQLVDAIATTRYSAEGLRPPTDSGPPPDRTESPPAPPVPPSGAPPVARYRRRAHWPRRGGP</sequence>
<dbReference type="OrthoDB" id="3389975at2"/>
<dbReference type="Proteomes" id="UP000320580">
    <property type="component" value="Chromosome"/>
</dbReference>
<name>A0A5B8J698_9ACTN</name>
<evidence type="ECO:0000256" key="1">
    <source>
        <dbReference type="SAM" id="MobiDB-lite"/>
    </source>
</evidence>
<dbReference type="KEGG" id="sqz:FQU76_02410"/>
<feature type="compositionally biased region" description="Basic residues" evidence="1">
    <location>
        <begin position="125"/>
        <end position="138"/>
    </location>
</feature>
<dbReference type="AlphaFoldDB" id="A0A5B8J698"/>
<keyword evidence="3" id="KW-1185">Reference proteome</keyword>
<evidence type="ECO:0000313" key="2">
    <source>
        <dbReference type="EMBL" id="QDY75551.1"/>
    </source>
</evidence>